<comment type="caution">
    <text evidence="2">The sequence shown here is derived from an EMBL/GenBank/DDBJ whole genome shotgun (WGS) entry which is preliminary data.</text>
</comment>
<name>A0A5R9J2T5_9PROT</name>
<evidence type="ECO:0000313" key="3">
    <source>
        <dbReference type="Proteomes" id="UP000305654"/>
    </source>
</evidence>
<feature type="signal peptide" evidence="1">
    <location>
        <begin position="1"/>
        <end position="28"/>
    </location>
</feature>
<dbReference type="AlphaFoldDB" id="A0A5R9J2T5"/>
<proteinExistence type="predicted"/>
<dbReference type="EMBL" id="VCDI01000004">
    <property type="protein sequence ID" value="TLU71950.1"/>
    <property type="molecule type" value="Genomic_DNA"/>
</dbReference>
<accession>A0A5R9J2T5</accession>
<feature type="chain" id="PRO_5024395022" evidence="1">
    <location>
        <begin position="29"/>
        <end position="114"/>
    </location>
</feature>
<keyword evidence="1" id="KW-0732">Signal</keyword>
<dbReference type="Proteomes" id="UP000305654">
    <property type="component" value="Unassembled WGS sequence"/>
</dbReference>
<evidence type="ECO:0000313" key="2">
    <source>
        <dbReference type="EMBL" id="TLU71950.1"/>
    </source>
</evidence>
<dbReference type="RefSeq" id="WP_138326357.1">
    <property type="nucleotide sequence ID" value="NZ_VCDI01000004.1"/>
</dbReference>
<evidence type="ECO:0000256" key="1">
    <source>
        <dbReference type="SAM" id="SignalP"/>
    </source>
</evidence>
<sequence>MHPQRLLFMSALALLGLLPAGQPAVAEAAGPSCAAIRSSFQTGAFDGREAIVDALQDHLRAAGADKPLGRDGKVQAILMAVLRCQALGQGNFFRALDRTVAQVEQERAQRHGHD</sequence>
<protein>
    <submittedName>
        <fullName evidence="2">Uncharacterized protein</fullName>
    </submittedName>
</protein>
<organism evidence="2 3">
    <name type="scientific">Lichenicoccus roseus</name>
    <dbReference type="NCBI Taxonomy" id="2683649"/>
    <lineage>
        <taxon>Bacteria</taxon>
        <taxon>Pseudomonadati</taxon>
        <taxon>Pseudomonadota</taxon>
        <taxon>Alphaproteobacteria</taxon>
        <taxon>Acetobacterales</taxon>
        <taxon>Acetobacteraceae</taxon>
        <taxon>Lichenicoccus</taxon>
    </lineage>
</organism>
<reference evidence="2 3" key="1">
    <citation type="submission" date="2019-05" db="EMBL/GenBank/DDBJ databases">
        <authorList>
            <person name="Pankratov T."/>
            <person name="Grouzdev D."/>
        </authorList>
    </citation>
    <scope>NUCLEOTIDE SEQUENCE [LARGE SCALE GENOMIC DNA]</scope>
    <source>
        <strain evidence="2 3">KEBCLARHB70R</strain>
    </source>
</reference>
<gene>
    <name evidence="2" type="ORF">FE263_12460</name>
</gene>
<keyword evidence="3" id="KW-1185">Reference proteome</keyword>